<dbReference type="Pfam" id="PF01370">
    <property type="entry name" value="Epimerase"/>
    <property type="match status" value="1"/>
</dbReference>
<proteinExistence type="predicted"/>
<protein>
    <submittedName>
        <fullName evidence="2">Nucleoside-diphosphate-sugar epimerase</fullName>
    </submittedName>
</protein>
<dbReference type="InterPro" id="IPR050177">
    <property type="entry name" value="Lipid_A_modif_metabolic_enz"/>
</dbReference>
<dbReference type="PANTHER" id="PTHR43245:SF54">
    <property type="entry name" value="BLL0593 PROTEIN"/>
    <property type="match status" value="1"/>
</dbReference>
<dbReference type="Proteomes" id="UP000520814">
    <property type="component" value="Unassembled WGS sequence"/>
</dbReference>
<dbReference type="SUPFAM" id="SSF51735">
    <property type="entry name" value="NAD(P)-binding Rossmann-fold domains"/>
    <property type="match status" value="1"/>
</dbReference>
<organism evidence="2 3">
    <name type="scientific">Armatimonas rosea</name>
    <dbReference type="NCBI Taxonomy" id="685828"/>
    <lineage>
        <taxon>Bacteria</taxon>
        <taxon>Bacillati</taxon>
        <taxon>Armatimonadota</taxon>
        <taxon>Armatimonadia</taxon>
        <taxon>Armatimonadales</taxon>
        <taxon>Armatimonadaceae</taxon>
        <taxon>Armatimonas</taxon>
    </lineage>
</organism>
<dbReference type="EMBL" id="JACHGW010000002">
    <property type="protein sequence ID" value="MBB6049906.1"/>
    <property type="molecule type" value="Genomic_DNA"/>
</dbReference>
<sequence length="306" mass="33587">MKILLTGAGGNLGRVLAPALAATGHELRLFDFRPLESSPFETVQGDVRNLEDVRRAVAGVDAIVHAAALHGIHLSKWKPEDFWAINVTGTFHVFEAAREAGIKRVVLCSTMGVYGESARAPEDSWNLVTEALPLLPGDVYGLSKKLCEELGATYGRRWGVTTVALRLGMFVPEGSLERYGFRLLFGGVDDRDVAQAAERALNHAPENGFAAFNIMSEVPFSESELTALRQSPLEVLETHYPGLGALLAERQLDPLPLLWGRTAWSVEKAKALLGYQPQYNFDGFLSALRSNDTSYYPYVGLPWWGV</sequence>
<name>A0A7W9W694_ARMRO</name>
<dbReference type="PANTHER" id="PTHR43245">
    <property type="entry name" value="BIFUNCTIONAL POLYMYXIN RESISTANCE PROTEIN ARNA"/>
    <property type="match status" value="1"/>
</dbReference>
<reference evidence="2 3" key="1">
    <citation type="submission" date="2020-08" db="EMBL/GenBank/DDBJ databases">
        <title>Genomic Encyclopedia of Type Strains, Phase IV (KMG-IV): sequencing the most valuable type-strain genomes for metagenomic binning, comparative biology and taxonomic classification.</title>
        <authorList>
            <person name="Goeker M."/>
        </authorList>
    </citation>
    <scope>NUCLEOTIDE SEQUENCE [LARGE SCALE GENOMIC DNA]</scope>
    <source>
        <strain evidence="2 3">DSM 23562</strain>
    </source>
</reference>
<dbReference type="Gene3D" id="3.40.50.720">
    <property type="entry name" value="NAD(P)-binding Rossmann-like Domain"/>
    <property type="match status" value="1"/>
</dbReference>
<keyword evidence="3" id="KW-1185">Reference proteome</keyword>
<evidence type="ECO:0000259" key="1">
    <source>
        <dbReference type="Pfam" id="PF01370"/>
    </source>
</evidence>
<gene>
    <name evidence="2" type="ORF">HNQ39_001697</name>
</gene>
<evidence type="ECO:0000313" key="2">
    <source>
        <dbReference type="EMBL" id="MBB6049906.1"/>
    </source>
</evidence>
<comment type="caution">
    <text evidence="2">The sequence shown here is derived from an EMBL/GenBank/DDBJ whole genome shotgun (WGS) entry which is preliminary data.</text>
</comment>
<evidence type="ECO:0000313" key="3">
    <source>
        <dbReference type="Proteomes" id="UP000520814"/>
    </source>
</evidence>
<dbReference type="CDD" id="cd08946">
    <property type="entry name" value="SDR_e"/>
    <property type="match status" value="1"/>
</dbReference>
<feature type="domain" description="NAD-dependent epimerase/dehydratase" evidence="1">
    <location>
        <begin position="3"/>
        <end position="168"/>
    </location>
</feature>
<dbReference type="InterPro" id="IPR001509">
    <property type="entry name" value="Epimerase_deHydtase"/>
</dbReference>
<accession>A0A7W9W694</accession>
<dbReference type="AlphaFoldDB" id="A0A7W9W694"/>
<dbReference type="RefSeq" id="WP_184193860.1">
    <property type="nucleotide sequence ID" value="NZ_JACHGW010000002.1"/>
</dbReference>
<dbReference type="InterPro" id="IPR036291">
    <property type="entry name" value="NAD(P)-bd_dom_sf"/>
</dbReference>